<dbReference type="CDD" id="cd22277">
    <property type="entry name" value="DPBB_EXLB_N"/>
    <property type="match status" value="1"/>
</dbReference>
<protein>
    <submittedName>
        <fullName evidence="6">Expansin-like B1</fullName>
    </submittedName>
</protein>
<evidence type="ECO:0000313" key="6">
    <source>
        <dbReference type="RefSeq" id="XP_016515083.1"/>
    </source>
</evidence>
<dbReference type="PaxDb" id="4097-A0A1S4DNT8"/>
<dbReference type="PANTHER" id="PTHR31692:SF2">
    <property type="entry name" value="EXPANSIN-LIKE B1"/>
    <property type="match status" value="1"/>
</dbReference>
<dbReference type="InterPro" id="IPR036908">
    <property type="entry name" value="RlpA-like_sf"/>
</dbReference>
<dbReference type="RefSeq" id="XP_016515083.1">
    <property type="nucleotide sequence ID" value="XM_016659597.1"/>
</dbReference>
<reference evidence="6" key="2">
    <citation type="submission" date="2025-08" db="UniProtKB">
        <authorList>
            <consortium name="RefSeq"/>
        </authorList>
    </citation>
    <scope>IDENTIFICATION</scope>
    <source>
        <tissue evidence="6">Leaf</tissue>
    </source>
</reference>
<organism evidence="5 6">
    <name type="scientific">Nicotiana tabacum</name>
    <name type="common">Common tobacco</name>
    <dbReference type="NCBI Taxonomy" id="4097"/>
    <lineage>
        <taxon>Eukaryota</taxon>
        <taxon>Viridiplantae</taxon>
        <taxon>Streptophyta</taxon>
        <taxon>Embryophyta</taxon>
        <taxon>Tracheophyta</taxon>
        <taxon>Spermatophyta</taxon>
        <taxon>Magnoliopsida</taxon>
        <taxon>eudicotyledons</taxon>
        <taxon>Gunneridae</taxon>
        <taxon>Pentapetalae</taxon>
        <taxon>asterids</taxon>
        <taxon>lamiids</taxon>
        <taxon>Solanales</taxon>
        <taxon>Solanaceae</taxon>
        <taxon>Nicotianoideae</taxon>
        <taxon>Nicotianeae</taxon>
        <taxon>Nicotiana</taxon>
    </lineage>
</organism>
<dbReference type="GO" id="GO:0005576">
    <property type="term" value="C:extracellular region"/>
    <property type="evidence" value="ECO:0007669"/>
    <property type="project" value="InterPro"/>
</dbReference>
<feature type="chain" id="PRO_5010223060" evidence="2">
    <location>
        <begin position="26"/>
        <end position="254"/>
    </location>
</feature>
<dbReference type="Gene3D" id="2.60.40.760">
    <property type="entry name" value="Expansin, cellulose-binding-like domain"/>
    <property type="match status" value="1"/>
</dbReference>
<dbReference type="Pfam" id="PF03330">
    <property type="entry name" value="DPBB_1"/>
    <property type="match status" value="1"/>
</dbReference>
<dbReference type="SUPFAM" id="SSF49590">
    <property type="entry name" value="PHL pollen allergen"/>
    <property type="match status" value="1"/>
</dbReference>
<dbReference type="InterPro" id="IPR007112">
    <property type="entry name" value="Expansin/allergen_DPBB_dom"/>
</dbReference>
<evidence type="ECO:0000256" key="2">
    <source>
        <dbReference type="SAM" id="SignalP"/>
    </source>
</evidence>
<dbReference type="OrthoDB" id="5823761at2759"/>
<dbReference type="Pfam" id="PF01357">
    <property type="entry name" value="Expansin_C"/>
    <property type="match status" value="1"/>
</dbReference>
<reference evidence="5" key="1">
    <citation type="journal article" date="2014" name="Nat. Commun.">
        <title>The tobacco genome sequence and its comparison with those of tomato and potato.</title>
        <authorList>
            <person name="Sierro N."/>
            <person name="Battey J.N."/>
            <person name="Ouadi S."/>
            <person name="Bakaher N."/>
            <person name="Bovet L."/>
            <person name="Willig A."/>
            <person name="Goepfert S."/>
            <person name="Peitsch M.C."/>
            <person name="Ivanov N.V."/>
        </authorList>
    </citation>
    <scope>NUCLEOTIDE SEQUENCE [LARGE SCALE GENOMIC DNA]</scope>
</reference>
<gene>
    <name evidence="6" type="primary">LOC107831803</name>
</gene>
<dbReference type="PRINTS" id="PR01225">
    <property type="entry name" value="EXPANSNFAMLY"/>
</dbReference>
<evidence type="ECO:0000259" key="4">
    <source>
        <dbReference type="PROSITE" id="PS50843"/>
    </source>
</evidence>
<evidence type="ECO:0000256" key="1">
    <source>
        <dbReference type="RuleBase" id="RU003460"/>
    </source>
</evidence>
<dbReference type="GO" id="GO:0009653">
    <property type="term" value="P:anatomical structure morphogenesis"/>
    <property type="evidence" value="ECO:0007669"/>
    <property type="project" value="UniProtKB-ARBA"/>
</dbReference>
<dbReference type="AlphaFoldDB" id="A0A1S4DNT8"/>
<dbReference type="Proteomes" id="UP000790787">
    <property type="component" value="Chromosome 23"/>
</dbReference>
<evidence type="ECO:0000313" key="5">
    <source>
        <dbReference type="Proteomes" id="UP000790787"/>
    </source>
</evidence>
<dbReference type="STRING" id="4097.A0A1S4DNT8"/>
<evidence type="ECO:0000259" key="3">
    <source>
        <dbReference type="PROSITE" id="PS50842"/>
    </source>
</evidence>
<dbReference type="Gene3D" id="2.40.40.10">
    <property type="entry name" value="RlpA-like domain"/>
    <property type="match status" value="1"/>
</dbReference>
<comment type="similarity">
    <text evidence="1">Belongs to the expansin family.</text>
</comment>
<feature type="domain" description="Expansin-like EG45" evidence="3">
    <location>
        <begin position="48"/>
        <end position="151"/>
    </location>
</feature>
<dbReference type="PROSITE" id="PS50843">
    <property type="entry name" value="EXPANSIN_CBD"/>
    <property type="match status" value="1"/>
</dbReference>
<proteinExistence type="inferred from homology"/>
<dbReference type="KEGG" id="nta:107831803"/>
<dbReference type="OMA" id="QDCQEWK"/>
<feature type="signal peptide" evidence="2">
    <location>
        <begin position="1"/>
        <end position="25"/>
    </location>
</feature>
<keyword evidence="2" id="KW-0732">Signal</keyword>
<dbReference type="PROSITE" id="PS50842">
    <property type="entry name" value="EXPANSIN_EG45"/>
    <property type="match status" value="1"/>
</dbReference>
<dbReference type="PANTHER" id="PTHR31692">
    <property type="entry name" value="EXPANSIN-B3"/>
    <property type="match status" value="1"/>
</dbReference>
<dbReference type="GeneID" id="107831803"/>
<dbReference type="InterPro" id="IPR007117">
    <property type="entry name" value="Expansin_CBD"/>
</dbReference>
<dbReference type="SUPFAM" id="SSF50685">
    <property type="entry name" value="Barwin-like endoglucanases"/>
    <property type="match status" value="1"/>
</dbReference>
<name>A0A1S4DNT8_TOBAC</name>
<keyword evidence="5" id="KW-1185">Reference proteome</keyword>
<sequence length="254" mass="28389">MSLVALKNHCIFLLVTLIFPAICYCEEANSLYTRATYYGSPDCYGTPSGACGFGEYGRKIYDGKVSGVSRLYRNGTGCGACYQVRCKVSGHCTDEGTKIVVTDYGEGDHTDFILSVRAYSEMASPGMASHLLAYGVVDIEYRRIPCRYYGYNFMIKVHENSRFPNYLAIVPIYLSGAFDVQAVEVWQADCKEWRGMRKAYGAVWDMPNPPTGSLTFRVQLSFSAYGEVKWVQLADVLPDEWKAGIAYDTNLLLD</sequence>
<dbReference type="InterPro" id="IPR036749">
    <property type="entry name" value="Expansin_CBD_sf"/>
</dbReference>
<accession>A0A1S4DNT8</accession>
<dbReference type="InterPro" id="IPR009009">
    <property type="entry name" value="RlpA-like_DPBB"/>
</dbReference>
<dbReference type="InterPro" id="IPR007118">
    <property type="entry name" value="Expan_Lol_pI"/>
</dbReference>
<feature type="domain" description="Expansin-like CBD" evidence="4">
    <location>
        <begin position="165"/>
        <end position="249"/>
    </location>
</feature>